<dbReference type="AlphaFoldDB" id="E9HAQ9"/>
<dbReference type="SUPFAM" id="SSF46689">
    <property type="entry name" value="Homeodomain-like"/>
    <property type="match status" value="1"/>
</dbReference>
<evidence type="ECO:0000313" key="8">
    <source>
        <dbReference type="EMBL" id="EFX71172.1"/>
    </source>
</evidence>
<dbReference type="GO" id="GO:0000981">
    <property type="term" value="F:DNA-binding transcription factor activity, RNA polymerase II-specific"/>
    <property type="evidence" value="ECO:0007669"/>
    <property type="project" value="InterPro"/>
</dbReference>
<dbReference type="InterPro" id="IPR017970">
    <property type="entry name" value="Homeobox_CS"/>
</dbReference>
<evidence type="ECO:0000256" key="4">
    <source>
        <dbReference type="ARBA" id="ARBA00023242"/>
    </source>
</evidence>
<feature type="non-terminal residue" evidence="8">
    <location>
        <position position="60"/>
    </location>
</feature>
<organism evidence="8 9">
    <name type="scientific">Daphnia pulex</name>
    <name type="common">Water flea</name>
    <dbReference type="NCBI Taxonomy" id="6669"/>
    <lineage>
        <taxon>Eukaryota</taxon>
        <taxon>Metazoa</taxon>
        <taxon>Ecdysozoa</taxon>
        <taxon>Arthropoda</taxon>
        <taxon>Crustacea</taxon>
        <taxon>Branchiopoda</taxon>
        <taxon>Diplostraca</taxon>
        <taxon>Cladocera</taxon>
        <taxon>Anomopoda</taxon>
        <taxon>Daphniidae</taxon>
        <taxon>Daphnia</taxon>
    </lineage>
</organism>
<dbReference type="OrthoDB" id="10033240at2759"/>
<dbReference type="InterPro" id="IPR050255">
    <property type="entry name" value="POU_domain_TF"/>
</dbReference>
<reference evidence="8 9" key="1">
    <citation type="journal article" date="2011" name="Science">
        <title>The ecoresponsive genome of Daphnia pulex.</title>
        <authorList>
            <person name="Colbourne J.K."/>
            <person name="Pfrender M.E."/>
            <person name="Gilbert D."/>
            <person name="Thomas W.K."/>
            <person name="Tucker A."/>
            <person name="Oakley T.H."/>
            <person name="Tokishita S."/>
            <person name="Aerts A."/>
            <person name="Arnold G.J."/>
            <person name="Basu M.K."/>
            <person name="Bauer D.J."/>
            <person name="Caceres C.E."/>
            <person name="Carmel L."/>
            <person name="Casola C."/>
            <person name="Choi J.H."/>
            <person name="Detter J.C."/>
            <person name="Dong Q."/>
            <person name="Dusheyko S."/>
            <person name="Eads B.D."/>
            <person name="Frohlich T."/>
            <person name="Geiler-Samerotte K.A."/>
            <person name="Gerlach D."/>
            <person name="Hatcher P."/>
            <person name="Jogdeo S."/>
            <person name="Krijgsveld J."/>
            <person name="Kriventseva E.V."/>
            <person name="Kultz D."/>
            <person name="Laforsch C."/>
            <person name="Lindquist E."/>
            <person name="Lopez J."/>
            <person name="Manak J.R."/>
            <person name="Muller J."/>
            <person name="Pangilinan J."/>
            <person name="Patwardhan R.P."/>
            <person name="Pitluck S."/>
            <person name="Pritham E.J."/>
            <person name="Rechtsteiner A."/>
            <person name="Rho M."/>
            <person name="Rogozin I.B."/>
            <person name="Sakarya O."/>
            <person name="Salamov A."/>
            <person name="Schaack S."/>
            <person name="Shapiro H."/>
            <person name="Shiga Y."/>
            <person name="Skalitzky C."/>
            <person name="Smith Z."/>
            <person name="Souvorov A."/>
            <person name="Sung W."/>
            <person name="Tang Z."/>
            <person name="Tsuchiya D."/>
            <person name="Tu H."/>
            <person name="Vos H."/>
            <person name="Wang M."/>
            <person name="Wolf Y.I."/>
            <person name="Yamagata H."/>
            <person name="Yamada T."/>
            <person name="Ye Y."/>
            <person name="Shaw J.R."/>
            <person name="Andrews J."/>
            <person name="Crease T.J."/>
            <person name="Tang H."/>
            <person name="Lucas S.M."/>
            <person name="Robertson H.M."/>
            <person name="Bork P."/>
            <person name="Koonin E.V."/>
            <person name="Zdobnov E.M."/>
            <person name="Grigoriev I.V."/>
            <person name="Lynch M."/>
            <person name="Boore J.L."/>
        </authorList>
    </citation>
    <scope>NUCLEOTIDE SEQUENCE [LARGE SCALE GENOMIC DNA]</scope>
</reference>
<dbReference type="Proteomes" id="UP000000305">
    <property type="component" value="Unassembled WGS sequence"/>
</dbReference>
<comment type="subcellular location">
    <subcellularLocation>
        <location evidence="1 5 6">Nucleus</location>
    </subcellularLocation>
</comment>
<evidence type="ECO:0000256" key="3">
    <source>
        <dbReference type="ARBA" id="ARBA00023155"/>
    </source>
</evidence>
<keyword evidence="2 5" id="KW-0238">DNA-binding</keyword>
<dbReference type="STRING" id="6669.E9HAQ9"/>
<dbReference type="HOGENOM" id="CLU_200825_0_0_1"/>
<dbReference type="CDD" id="cd00086">
    <property type="entry name" value="homeodomain"/>
    <property type="match status" value="1"/>
</dbReference>
<feature type="DNA-binding region" description="Homeobox" evidence="5">
    <location>
        <begin position="3"/>
        <end position="60"/>
    </location>
</feature>
<evidence type="ECO:0000256" key="6">
    <source>
        <dbReference type="RuleBase" id="RU000682"/>
    </source>
</evidence>
<evidence type="ECO:0000256" key="5">
    <source>
        <dbReference type="PROSITE-ProRule" id="PRU00108"/>
    </source>
</evidence>
<dbReference type="Gene3D" id="1.10.10.60">
    <property type="entry name" value="Homeodomain-like"/>
    <property type="match status" value="1"/>
</dbReference>
<dbReference type="SMART" id="SM00389">
    <property type="entry name" value="HOX"/>
    <property type="match status" value="1"/>
</dbReference>
<dbReference type="PROSITE" id="PS50071">
    <property type="entry name" value="HOMEOBOX_2"/>
    <property type="match status" value="1"/>
</dbReference>
<dbReference type="GO" id="GO:0005634">
    <property type="term" value="C:nucleus"/>
    <property type="evidence" value="ECO:0007669"/>
    <property type="project" value="UniProtKB-SubCell"/>
</dbReference>
<name>E9HAQ9_DAPPU</name>
<sequence length="60" mass="7479">KRRTRTLIQGSVKSTLEKHFQMEQRPSLETIAKLATRLRIKKKIVRIWFCNRRYRERYMK</sequence>
<dbReference type="EMBL" id="GL732613">
    <property type="protein sequence ID" value="EFX71172.1"/>
    <property type="molecule type" value="Genomic_DNA"/>
</dbReference>
<dbReference type="PROSITE" id="PS00027">
    <property type="entry name" value="HOMEOBOX_1"/>
    <property type="match status" value="1"/>
</dbReference>
<protein>
    <recommendedName>
        <fullName evidence="7">Homeobox domain-containing protein</fullName>
    </recommendedName>
</protein>
<evidence type="ECO:0000313" key="9">
    <source>
        <dbReference type="Proteomes" id="UP000000305"/>
    </source>
</evidence>
<dbReference type="PANTHER" id="PTHR11636:SF89">
    <property type="entry name" value="POU DOMAIN PROTEIN 2, ISOFORM B-RELATED"/>
    <property type="match status" value="1"/>
</dbReference>
<dbReference type="Pfam" id="PF00046">
    <property type="entry name" value="Homeodomain"/>
    <property type="match status" value="1"/>
</dbReference>
<proteinExistence type="predicted"/>
<dbReference type="KEGG" id="dpx:DAPPUDRAFT_9471"/>
<dbReference type="GO" id="GO:0003677">
    <property type="term" value="F:DNA binding"/>
    <property type="evidence" value="ECO:0007669"/>
    <property type="project" value="UniProtKB-UniRule"/>
</dbReference>
<evidence type="ECO:0000259" key="7">
    <source>
        <dbReference type="PROSITE" id="PS50071"/>
    </source>
</evidence>
<dbReference type="InParanoid" id="E9HAQ9"/>
<keyword evidence="3 5" id="KW-0371">Homeobox</keyword>
<gene>
    <name evidence="8" type="ORF">DAPPUDRAFT_9471</name>
</gene>
<keyword evidence="4 5" id="KW-0539">Nucleus</keyword>
<dbReference type="InterPro" id="IPR009057">
    <property type="entry name" value="Homeodomain-like_sf"/>
</dbReference>
<dbReference type="InterPro" id="IPR001356">
    <property type="entry name" value="HD"/>
</dbReference>
<dbReference type="eggNOG" id="KOG3802">
    <property type="taxonomic scope" value="Eukaryota"/>
</dbReference>
<evidence type="ECO:0000256" key="2">
    <source>
        <dbReference type="ARBA" id="ARBA00023125"/>
    </source>
</evidence>
<dbReference type="PhylomeDB" id="E9HAQ9"/>
<keyword evidence="9" id="KW-1185">Reference proteome</keyword>
<dbReference type="PANTHER" id="PTHR11636">
    <property type="entry name" value="POU DOMAIN"/>
    <property type="match status" value="1"/>
</dbReference>
<feature type="domain" description="Homeobox" evidence="7">
    <location>
        <begin position="1"/>
        <end position="59"/>
    </location>
</feature>
<accession>E9HAQ9</accession>
<evidence type="ECO:0000256" key="1">
    <source>
        <dbReference type="ARBA" id="ARBA00004123"/>
    </source>
</evidence>
<feature type="non-terminal residue" evidence="8">
    <location>
        <position position="1"/>
    </location>
</feature>